<evidence type="ECO:0000256" key="3">
    <source>
        <dbReference type="ARBA" id="ARBA00022679"/>
    </source>
</evidence>
<dbReference type="PANTHER" id="PTHR44942:SF4">
    <property type="entry name" value="METHYLTRANSFERASE TYPE 11 DOMAIN-CONTAINING PROTEIN"/>
    <property type="match status" value="1"/>
</dbReference>
<sequence length="262" mass="30168">MEVKFGSVAKDYARWRNDFPVEVFKQLESFGVRWEGRKIADLGCGTGVLSRELVKRGAQVTGVDPSPELLAEARKGEEGSRICYICATAENSTLPSAQYEMVTVLRAWHWFNRPQAIKEVKRILKEGGLFIVMDSRFDLSKQNPLLRDTFVMAKSFLPKDAVDKPGSRKEEKKRLLGFPLSWFSEWEKAGLRLTAGWEWEYSIAFSHEYWLGRIRTLSWYTLLSEAQKREISDRLQELLAIRYPDEPISVPHVCSVAVLKYL</sequence>
<evidence type="ECO:0000313" key="5">
    <source>
        <dbReference type="EMBL" id="MBA4542208.1"/>
    </source>
</evidence>
<keyword evidence="6" id="KW-1185">Reference proteome</keyword>
<dbReference type="AlphaFoldDB" id="A0A7W1X8S4"/>
<evidence type="ECO:0000256" key="1">
    <source>
        <dbReference type="ARBA" id="ARBA00008361"/>
    </source>
</evidence>
<dbReference type="GO" id="GO:0032259">
    <property type="term" value="P:methylation"/>
    <property type="evidence" value="ECO:0007669"/>
    <property type="project" value="UniProtKB-KW"/>
</dbReference>
<dbReference type="Proteomes" id="UP000530514">
    <property type="component" value="Unassembled WGS sequence"/>
</dbReference>
<dbReference type="Pfam" id="PF08241">
    <property type="entry name" value="Methyltransf_11"/>
    <property type="match status" value="1"/>
</dbReference>
<dbReference type="InterPro" id="IPR029063">
    <property type="entry name" value="SAM-dependent_MTases_sf"/>
</dbReference>
<accession>A0A7W1X8S4</accession>
<dbReference type="Gene3D" id="3.40.50.150">
    <property type="entry name" value="Vaccinia Virus protein VP39"/>
    <property type="match status" value="1"/>
</dbReference>
<organism evidence="5 6">
    <name type="scientific">Thermoactinomyces daqus</name>
    <dbReference type="NCBI Taxonomy" id="1329516"/>
    <lineage>
        <taxon>Bacteria</taxon>
        <taxon>Bacillati</taxon>
        <taxon>Bacillota</taxon>
        <taxon>Bacilli</taxon>
        <taxon>Bacillales</taxon>
        <taxon>Thermoactinomycetaceae</taxon>
        <taxon>Thermoactinomyces</taxon>
    </lineage>
</organism>
<dbReference type="SUPFAM" id="SSF53335">
    <property type="entry name" value="S-adenosyl-L-methionine-dependent methyltransferases"/>
    <property type="match status" value="1"/>
</dbReference>
<dbReference type="OrthoDB" id="9797252at2"/>
<comment type="similarity">
    <text evidence="1">Belongs to the methyltransferase superfamily.</text>
</comment>
<proteinExistence type="inferred from homology"/>
<dbReference type="PANTHER" id="PTHR44942">
    <property type="entry name" value="METHYLTRANSF_11 DOMAIN-CONTAINING PROTEIN"/>
    <property type="match status" value="1"/>
</dbReference>
<comment type="caution">
    <text evidence="5">The sequence shown here is derived from an EMBL/GenBank/DDBJ whole genome shotgun (WGS) entry which is preliminary data.</text>
</comment>
<evidence type="ECO:0000256" key="2">
    <source>
        <dbReference type="ARBA" id="ARBA00022603"/>
    </source>
</evidence>
<keyword evidence="2 5" id="KW-0489">Methyltransferase</keyword>
<dbReference type="InterPro" id="IPR051052">
    <property type="entry name" value="Diverse_substrate_MTase"/>
</dbReference>
<gene>
    <name evidence="5" type="ORF">H1164_04740</name>
</gene>
<dbReference type="InterPro" id="IPR013216">
    <property type="entry name" value="Methyltransf_11"/>
</dbReference>
<keyword evidence="3 5" id="KW-0808">Transferase</keyword>
<reference evidence="5 6" key="1">
    <citation type="submission" date="2020-07" db="EMBL/GenBank/DDBJ databases">
        <authorList>
            <person name="Feng H."/>
        </authorList>
    </citation>
    <scope>NUCLEOTIDE SEQUENCE [LARGE SCALE GENOMIC DNA]</scope>
    <source>
        <strain evidence="6">s-11</strain>
    </source>
</reference>
<dbReference type="GO" id="GO:0008757">
    <property type="term" value="F:S-adenosylmethionine-dependent methyltransferase activity"/>
    <property type="evidence" value="ECO:0007669"/>
    <property type="project" value="InterPro"/>
</dbReference>
<name>A0A7W1X8S4_9BACL</name>
<evidence type="ECO:0000313" key="6">
    <source>
        <dbReference type="Proteomes" id="UP000530514"/>
    </source>
</evidence>
<feature type="domain" description="Methyltransferase type 11" evidence="4">
    <location>
        <begin position="41"/>
        <end position="132"/>
    </location>
</feature>
<protein>
    <submittedName>
        <fullName evidence="5">Class I SAM-dependent methyltransferase</fullName>
    </submittedName>
</protein>
<evidence type="ECO:0000259" key="4">
    <source>
        <dbReference type="Pfam" id="PF08241"/>
    </source>
</evidence>
<dbReference type="CDD" id="cd02440">
    <property type="entry name" value="AdoMet_MTases"/>
    <property type="match status" value="1"/>
</dbReference>
<dbReference type="EMBL" id="JACEIP010000005">
    <property type="protein sequence ID" value="MBA4542208.1"/>
    <property type="molecule type" value="Genomic_DNA"/>
</dbReference>
<dbReference type="RefSeq" id="WP_033099697.1">
    <property type="nucleotide sequence ID" value="NZ_JACEIP010000005.1"/>
</dbReference>